<accession>A0ABZ1NHB7</accession>
<reference evidence="1 2" key="1">
    <citation type="submission" date="2022-10" db="EMBL/GenBank/DDBJ databases">
        <title>The complete genomes of actinobacterial strains from the NBC collection.</title>
        <authorList>
            <person name="Joergensen T.S."/>
            <person name="Alvarez Arevalo M."/>
            <person name="Sterndorff E.B."/>
            <person name="Faurdal D."/>
            <person name="Vuksanovic O."/>
            <person name="Mourched A.-S."/>
            <person name="Charusanti P."/>
            <person name="Shaw S."/>
            <person name="Blin K."/>
            <person name="Weber T."/>
        </authorList>
    </citation>
    <scope>NUCLEOTIDE SEQUENCE [LARGE SCALE GENOMIC DNA]</scope>
    <source>
        <strain evidence="1 2">NBC_01413</strain>
    </source>
</reference>
<dbReference type="SUPFAM" id="SSF54427">
    <property type="entry name" value="NTF2-like"/>
    <property type="match status" value="1"/>
</dbReference>
<dbReference type="EMBL" id="CP109527">
    <property type="protein sequence ID" value="WTY39323.1"/>
    <property type="molecule type" value="Genomic_DNA"/>
</dbReference>
<sequence>MSLVDIGCRRVDVRITSGTRNWALILRRLDSGRRINLKSVEQKQEWCNDFDYWARTSRQRHRVGCASNASNTQEITALCTSFHHHLNDQNWESLADLFTEHRVPDCGEYGRSQGGKTIIDYCSILLDKIVDIIPNANDRSGGAHP</sequence>
<evidence type="ECO:0000313" key="1">
    <source>
        <dbReference type="EMBL" id="WTY39323.1"/>
    </source>
</evidence>
<name>A0ABZ1NHB7_9NOCA</name>
<protein>
    <submittedName>
        <fullName evidence="1">Nuclear transport factor 2 family protein</fullName>
    </submittedName>
</protein>
<dbReference type="RefSeq" id="WP_405151295.1">
    <property type="nucleotide sequence ID" value="NZ_CP109527.1"/>
</dbReference>
<organism evidence="1 2">
    <name type="scientific">Nocardia salmonicida</name>
    <dbReference type="NCBI Taxonomy" id="53431"/>
    <lineage>
        <taxon>Bacteria</taxon>
        <taxon>Bacillati</taxon>
        <taxon>Actinomycetota</taxon>
        <taxon>Actinomycetes</taxon>
        <taxon>Mycobacteriales</taxon>
        <taxon>Nocardiaceae</taxon>
        <taxon>Nocardia</taxon>
    </lineage>
</organism>
<dbReference type="Proteomes" id="UP001621418">
    <property type="component" value="Chromosome"/>
</dbReference>
<gene>
    <name evidence="1" type="ORF">OG308_16545</name>
</gene>
<keyword evidence="2" id="KW-1185">Reference proteome</keyword>
<proteinExistence type="predicted"/>
<dbReference type="InterPro" id="IPR032710">
    <property type="entry name" value="NTF2-like_dom_sf"/>
</dbReference>
<evidence type="ECO:0000313" key="2">
    <source>
        <dbReference type="Proteomes" id="UP001621418"/>
    </source>
</evidence>
<dbReference type="Gene3D" id="3.10.450.50">
    <property type="match status" value="1"/>
</dbReference>